<feature type="compositionally biased region" description="Low complexity" evidence="12">
    <location>
        <begin position="85"/>
        <end position="99"/>
    </location>
</feature>
<dbReference type="InterPro" id="IPR029071">
    <property type="entry name" value="Ubiquitin-like_domsf"/>
</dbReference>
<feature type="compositionally biased region" description="Low complexity" evidence="12">
    <location>
        <begin position="451"/>
        <end position="470"/>
    </location>
</feature>
<feature type="compositionally biased region" description="Low complexity" evidence="12">
    <location>
        <begin position="355"/>
        <end position="376"/>
    </location>
</feature>
<evidence type="ECO:0000256" key="6">
    <source>
        <dbReference type="ARBA" id="ARBA00022525"/>
    </source>
</evidence>
<feature type="compositionally biased region" description="Polar residues" evidence="12">
    <location>
        <begin position="200"/>
        <end position="227"/>
    </location>
</feature>
<dbReference type="GO" id="GO:0006915">
    <property type="term" value="P:apoptotic process"/>
    <property type="evidence" value="ECO:0007669"/>
    <property type="project" value="UniProtKB-KW"/>
</dbReference>
<feature type="region of interest" description="Disordered" evidence="12">
    <location>
        <begin position="1144"/>
        <end position="1190"/>
    </location>
</feature>
<feature type="region of interest" description="Disordered" evidence="12">
    <location>
        <begin position="977"/>
        <end position="1040"/>
    </location>
</feature>
<organism evidence="14 15">
    <name type="scientific">Desmophyllum pertusum</name>
    <dbReference type="NCBI Taxonomy" id="174260"/>
    <lineage>
        <taxon>Eukaryota</taxon>
        <taxon>Metazoa</taxon>
        <taxon>Cnidaria</taxon>
        <taxon>Anthozoa</taxon>
        <taxon>Hexacorallia</taxon>
        <taxon>Scleractinia</taxon>
        <taxon>Caryophylliina</taxon>
        <taxon>Caryophylliidae</taxon>
        <taxon>Desmophyllum</taxon>
    </lineage>
</organism>
<keyword evidence="8" id="KW-0156">Chromatin regulator</keyword>
<feature type="region of interest" description="Disordered" evidence="12">
    <location>
        <begin position="1085"/>
        <end position="1104"/>
    </location>
</feature>
<keyword evidence="6" id="KW-0964">Secreted</keyword>
<evidence type="ECO:0000256" key="11">
    <source>
        <dbReference type="ARBA" id="ARBA00030033"/>
    </source>
</evidence>
<feature type="compositionally biased region" description="Low complexity" evidence="12">
    <location>
        <begin position="517"/>
        <end position="537"/>
    </location>
</feature>
<evidence type="ECO:0000256" key="10">
    <source>
        <dbReference type="ARBA" id="ARBA00023242"/>
    </source>
</evidence>
<feature type="compositionally biased region" description="Basic and acidic residues" evidence="12">
    <location>
        <begin position="1153"/>
        <end position="1190"/>
    </location>
</feature>
<feature type="compositionally biased region" description="Basic and acidic residues" evidence="12">
    <location>
        <begin position="661"/>
        <end position="678"/>
    </location>
</feature>
<evidence type="ECO:0000256" key="7">
    <source>
        <dbReference type="ARBA" id="ARBA00022703"/>
    </source>
</evidence>
<accession>A0A9W9YNR3</accession>
<keyword evidence="5" id="KW-0963">Cytoplasm</keyword>
<keyword evidence="10" id="KW-0539">Nucleus</keyword>
<dbReference type="Proteomes" id="UP001163046">
    <property type="component" value="Unassembled WGS sequence"/>
</dbReference>
<dbReference type="Pfam" id="PF12057">
    <property type="entry name" value="BAG6"/>
    <property type="match status" value="1"/>
</dbReference>
<feature type="compositionally biased region" description="Polar residues" evidence="12">
    <location>
        <begin position="441"/>
        <end position="450"/>
    </location>
</feature>
<feature type="compositionally biased region" description="Pro residues" evidence="12">
    <location>
        <begin position="981"/>
        <end position="998"/>
    </location>
</feature>
<evidence type="ECO:0000259" key="13">
    <source>
        <dbReference type="PROSITE" id="PS50053"/>
    </source>
</evidence>
<name>A0A9W9YNR3_9CNID</name>
<evidence type="ECO:0000256" key="2">
    <source>
        <dbReference type="ARBA" id="ARBA00004514"/>
    </source>
</evidence>
<dbReference type="GO" id="GO:0005634">
    <property type="term" value="C:nucleus"/>
    <property type="evidence" value="ECO:0007669"/>
    <property type="project" value="UniProtKB-SubCell"/>
</dbReference>
<dbReference type="GO" id="GO:0005576">
    <property type="term" value="C:extracellular region"/>
    <property type="evidence" value="ECO:0007669"/>
    <property type="project" value="UniProtKB-SubCell"/>
</dbReference>
<dbReference type="OrthoDB" id="1885901at2759"/>
<evidence type="ECO:0000256" key="12">
    <source>
        <dbReference type="SAM" id="MobiDB-lite"/>
    </source>
</evidence>
<evidence type="ECO:0000256" key="3">
    <source>
        <dbReference type="ARBA" id="ARBA00004550"/>
    </source>
</evidence>
<evidence type="ECO:0000313" key="15">
    <source>
        <dbReference type="Proteomes" id="UP001163046"/>
    </source>
</evidence>
<feature type="region of interest" description="Disordered" evidence="12">
    <location>
        <begin position="184"/>
        <end position="229"/>
    </location>
</feature>
<feature type="region of interest" description="Disordered" evidence="12">
    <location>
        <begin position="72"/>
        <end position="99"/>
    </location>
</feature>
<feature type="region of interest" description="Disordered" evidence="12">
    <location>
        <begin position="406"/>
        <end position="473"/>
    </location>
</feature>
<keyword evidence="7" id="KW-0053">Apoptosis</keyword>
<evidence type="ECO:0000256" key="4">
    <source>
        <dbReference type="ARBA" id="ARBA00022448"/>
    </source>
</evidence>
<gene>
    <name evidence="14" type="primary">BAG6</name>
    <name evidence="14" type="ORF">OS493_016958</name>
</gene>
<protein>
    <recommendedName>
        <fullName evidence="11">BCL2-associated athanogene 6</fullName>
    </recommendedName>
</protein>
<reference evidence="14" key="1">
    <citation type="submission" date="2023-01" db="EMBL/GenBank/DDBJ databases">
        <title>Genome assembly of the deep-sea coral Lophelia pertusa.</title>
        <authorList>
            <person name="Herrera S."/>
            <person name="Cordes E."/>
        </authorList>
    </citation>
    <scope>NUCLEOTIDE SEQUENCE</scope>
    <source>
        <strain evidence="14">USNM1676648</strain>
        <tissue evidence="14">Polyp</tissue>
    </source>
</reference>
<proteinExistence type="predicted"/>
<dbReference type="SMART" id="SM00213">
    <property type="entry name" value="UBQ"/>
    <property type="match status" value="1"/>
</dbReference>
<evidence type="ECO:0000256" key="5">
    <source>
        <dbReference type="ARBA" id="ARBA00022490"/>
    </source>
</evidence>
<dbReference type="GO" id="GO:0006325">
    <property type="term" value="P:chromatin organization"/>
    <property type="evidence" value="ECO:0007669"/>
    <property type="project" value="UniProtKB-KW"/>
</dbReference>
<dbReference type="EMBL" id="MU827310">
    <property type="protein sequence ID" value="KAJ7360327.1"/>
    <property type="molecule type" value="Genomic_DNA"/>
</dbReference>
<dbReference type="Gene3D" id="3.10.20.90">
    <property type="entry name" value="Phosphatidylinositol 3-kinase Catalytic Subunit, Chain A, domain 1"/>
    <property type="match status" value="1"/>
</dbReference>
<keyword evidence="15" id="KW-1185">Reference proteome</keyword>
<feature type="region of interest" description="Disordered" evidence="12">
    <location>
        <begin position="330"/>
        <end position="389"/>
    </location>
</feature>
<evidence type="ECO:0000256" key="8">
    <source>
        <dbReference type="ARBA" id="ARBA00022853"/>
    </source>
</evidence>
<dbReference type="FunFam" id="3.10.20.90:FF:000154">
    <property type="entry name" value="Large proline-rich protein BAG6"/>
    <property type="match status" value="1"/>
</dbReference>
<dbReference type="GO" id="GO:0071818">
    <property type="term" value="C:BAT3 complex"/>
    <property type="evidence" value="ECO:0007669"/>
    <property type="project" value="TreeGrafter"/>
</dbReference>
<keyword evidence="9" id="KW-0143">Chaperone</keyword>
<dbReference type="Pfam" id="PF00240">
    <property type="entry name" value="ubiquitin"/>
    <property type="match status" value="1"/>
</dbReference>
<dbReference type="GO" id="GO:0051787">
    <property type="term" value="F:misfolded protein binding"/>
    <property type="evidence" value="ECO:0007669"/>
    <property type="project" value="TreeGrafter"/>
</dbReference>
<comment type="caution">
    <text evidence="14">The sequence shown here is derived from an EMBL/GenBank/DDBJ whole genome shotgun (WGS) entry which is preliminary data.</text>
</comment>
<dbReference type="InterPro" id="IPR021925">
    <property type="entry name" value="BAG6"/>
</dbReference>
<dbReference type="GO" id="GO:0036503">
    <property type="term" value="P:ERAD pathway"/>
    <property type="evidence" value="ECO:0007669"/>
    <property type="project" value="TreeGrafter"/>
</dbReference>
<feature type="region of interest" description="Disordered" evidence="12">
    <location>
        <begin position="505"/>
        <end position="683"/>
    </location>
</feature>
<feature type="domain" description="Ubiquitin-like" evidence="13">
    <location>
        <begin position="2"/>
        <end position="61"/>
    </location>
</feature>
<sequence>MMQISVKTLDSQTKVFTVSEESTVKEFKEQIATDVNIPPDKQRLIFKGKVLQDDKKLSEYGADGCVIHLVERKPPVPGSQDGANGSSSTSTSSSSPGGLPLGLGPNIVMGAFSMPVDVVGATQQIVQSLVNQLGVDSAQANISTTSSDDGSSVNVHINLQATTQPGNDVSQRINRARHFIRAASSSLNRTEGEGVLPMDTSDTPSTENTNQTPRPSTEAGSQTSALSSPAALAQILRETRSSMTSMQTALDRYASLLDTNTPENLGPSEDTLPDQVAEAFHNLSHAYHALSDMTFNFRGPEPRRPSVLTSLSPHIPSVPMLSSFVGAPQMMSSQAAQQPPASSSAPQATPPTPGATPAAAGPGATPAAAGPGAPQSLPTGTNQNLRIHVNPQGGISFTTIISNVSRPGTAAPVNTQSTPSTTSTSGTRMSASADNGAARETFSSSFGEQRSSVGTNTNGSSTSTSTQTSQPASVRTRIIVDDFIALISNVPASMAAAAAAAAAQGQVPPGMPGAQNQPRTQGQGAATTTTTTGQPQPQAQPVPTPGAQSAAPAGQDQARPQGLPQGFPQGLPAGLSMNLLSGMMPGTNSNHPDPSLPCQSFHFGPQAQRSQPQRSQPQQTNQQSTSTTTVPGTTPVTSAPQSQTPTQQASEQTANPANPPPERHRPPPERRTRGRDRTISPADLQGILGMIAHDQRTGTRGFPPFFPRGSSRGATRQSSGPMSARETRRSMMDFLDNIMSDIHGHSEGQTQTINSLIQTMRTSGLDIQDEEGLVAALYQRLSAVMTIEDVMGVVVGSERPFERMQPALMLYVKEDLLHGKEATHENIAKAVEELSKEIVDGIADSLRSVPTKDEIDIVISAQSFLEFYIRSAVDLVLNSDGDVCCSVSAVNRRKPRFAEYFQGHMKDIAAEFFTLLVFCYRDGLDGVEQVVRNRTPQSSLTQDMDEQSREMFVQLLLRNIRQMYYSRAYCEPRLQRFMKKAPPPPPPAAQPQAPPAQPVPEESVQVDGAVDEEMDSHGSDDSETFTTPPGSIITGTDSDRVQTECPEGVEAMDDDRGDEEWKTIMPDEWIPVITTDIVRQRRMSPQAPFSDAYTNGLPPKRRKIVDQRGITPSEDSIGDALKHAAAATGATPLTSLEDLSKAAQGNRKLHGAYRREVQKEVKTRLEKDSDYRPDRFPQTRDYFDKDTQRN</sequence>
<dbReference type="InterPro" id="IPR000626">
    <property type="entry name" value="Ubiquitin-like_dom"/>
</dbReference>
<feature type="compositionally biased region" description="Polar residues" evidence="12">
    <location>
        <begin position="1024"/>
        <end position="1036"/>
    </location>
</feature>
<evidence type="ECO:0000256" key="9">
    <source>
        <dbReference type="ARBA" id="ARBA00023186"/>
    </source>
</evidence>
<comment type="subcellular location">
    <subcellularLocation>
        <location evidence="2">Cytoplasm</location>
        <location evidence="2">Cytosol</location>
    </subcellularLocation>
    <subcellularLocation>
        <location evidence="1">Nucleus</location>
    </subcellularLocation>
    <subcellularLocation>
        <location evidence="3">Secreted</location>
        <location evidence="3">Extracellular exosome</location>
    </subcellularLocation>
</comment>
<feature type="compositionally biased region" description="Low complexity" evidence="12">
    <location>
        <begin position="330"/>
        <end position="347"/>
    </location>
</feature>
<dbReference type="PANTHER" id="PTHR15204">
    <property type="entry name" value="LARGE PROLINE-RICH PROTEIN BAG6"/>
    <property type="match status" value="1"/>
</dbReference>
<dbReference type="PROSITE" id="PS50053">
    <property type="entry name" value="UBIQUITIN_2"/>
    <property type="match status" value="1"/>
</dbReference>
<dbReference type="GO" id="GO:0031593">
    <property type="term" value="F:polyubiquitin modification-dependent protein binding"/>
    <property type="evidence" value="ECO:0007669"/>
    <property type="project" value="TreeGrafter"/>
</dbReference>
<dbReference type="SUPFAM" id="SSF54236">
    <property type="entry name" value="Ubiquitin-like"/>
    <property type="match status" value="1"/>
</dbReference>
<feature type="compositionally biased region" description="Low complexity" evidence="12">
    <location>
        <begin position="415"/>
        <end position="432"/>
    </location>
</feature>
<evidence type="ECO:0000256" key="1">
    <source>
        <dbReference type="ARBA" id="ARBA00004123"/>
    </source>
</evidence>
<dbReference type="PANTHER" id="PTHR15204:SF0">
    <property type="entry name" value="LARGE PROLINE-RICH PROTEIN BAG6"/>
    <property type="match status" value="1"/>
</dbReference>
<dbReference type="CDD" id="cd01809">
    <property type="entry name" value="Ubl_BAG6"/>
    <property type="match status" value="1"/>
</dbReference>
<evidence type="ECO:0000313" key="14">
    <source>
        <dbReference type="EMBL" id="KAJ7360327.1"/>
    </source>
</evidence>
<feature type="compositionally biased region" description="Low complexity" evidence="12">
    <location>
        <begin position="605"/>
        <end position="656"/>
    </location>
</feature>
<dbReference type="AlphaFoldDB" id="A0A9W9YNR3"/>
<keyword evidence="4" id="KW-0813">Transport</keyword>